<gene>
    <name evidence="1" type="ORF">GMBLW1_47690</name>
</gene>
<name>A0A6C2YSS6_9BACT</name>
<dbReference type="AlphaFoldDB" id="A0A6C2YSS6"/>
<dbReference type="EMBL" id="LR586016">
    <property type="protein sequence ID" value="VIP04424.1"/>
    <property type="molecule type" value="Genomic_DNA"/>
</dbReference>
<protein>
    <submittedName>
        <fullName evidence="1">Uncharacterized protein</fullName>
    </submittedName>
</protein>
<dbReference type="InParanoid" id="A0A6C2YSS6"/>
<evidence type="ECO:0000313" key="2">
    <source>
        <dbReference type="Proteomes" id="UP000464378"/>
    </source>
</evidence>
<dbReference type="Proteomes" id="UP000464378">
    <property type="component" value="Chromosome"/>
</dbReference>
<proteinExistence type="predicted"/>
<evidence type="ECO:0000313" key="1">
    <source>
        <dbReference type="EMBL" id="VIP04424.1"/>
    </source>
</evidence>
<keyword evidence="2" id="KW-1185">Reference proteome</keyword>
<dbReference type="RefSeq" id="WP_232056282.1">
    <property type="nucleotide sequence ID" value="NZ_LR593887.1"/>
</dbReference>
<sequence length="170" mass="19853">MVKPWDGFHSQLRTWNWFSQVGQPLRHQATSDQPWRVWNWSNACWWCTASISWWCANEATNLVTEFLGVNYLERYRSWNDHIDAINDSLDPIVAECIEPAIPAHVDEPITDWIRALLRIASMELAYCEIIPIRIACALRVVDWFWLGHFPCGWIAGAETGFPRYSQIVVF</sequence>
<dbReference type="EMBL" id="LR593887">
    <property type="protein sequence ID" value="VTS06210.1"/>
    <property type="molecule type" value="Genomic_DNA"/>
</dbReference>
<dbReference type="KEGG" id="tim:GMBLW1_47690"/>
<organism evidence="1">
    <name type="scientific">Tuwongella immobilis</name>
    <dbReference type="NCBI Taxonomy" id="692036"/>
    <lineage>
        <taxon>Bacteria</taxon>
        <taxon>Pseudomonadati</taxon>
        <taxon>Planctomycetota</taxon>
        <taxon>Planctomycetia</taxon>
        <taxon>Gemmatales</taxon>
        <taxon>Gemmataceae</taxon>
        <taxon>Tuwongella</taxon>
    </lineage>
</organism>
<reference evidence="1" key="1">
    <citation type="submission" date="2019-04" db="EMBL/GenBank/DDBJ databases">
        <authorList>
            <consortium name="Science for Life Laboratories"/>
        </authorList>
    </citation>
    <scope>NUCLEOTIDE SEQUENCE</scope>
    <source>
        <strain evidence="1">MBLW1</strain>
    </source>
</reference>
<accession>A0A6C2YSS6</accession>